<feature type="transmembrane region" description="Helical" evidence="8">
    <location>
        <begin position="185"/>
        <end position="209"/>
    </location>
</feature>
<dbReference type="Proteomes" id="UP000265742">
    <property type="component" value="Unassembled WGS sequence"/>
</dbReference>
<dbReference type="Pfam" id="PF00482">
    <property type="entry name" value="T2SSF"/>
    <property type="match status" value="2"/>
</dbReference>
<evidence type="ECO:0000256" key="8">
    <source>
        <dbReference type="SAM" id="Phobius"/>
    </source>
</evidence>
<dbReference type="PRINTS" id="PR00812">
    <property type="entry name" value="BCTERIALGSPF"/>
</dbReference>
<dbReference type="InterPro" id="IPR042094">
    <property type="entry name" value="T2SS_GspF_sf"/>
</dbReference>
<evidence type="ECO:0000256" key="6">
    <source>
        <dbReference type="ARBA" id="ARBA00022989"/>
    </source>
</evidence>
<dbReference type="Gene3D" id="1.20.81.30">
    <property type="entry name" value="Type II secretion system (T2SS), domain F"/>
    <property type="match status" value="2"/>
</dbReference>
<keyword evidence="7 8" id="KW-0472">Membrane</keyword>
<dbReference type="PANTHER" id="PTHR30012">
    <property type="entry name" value="GENERAL SECRETION PATHWAY PROTEIN"/>
    <property type="match status" value="1"/>
</dbReference>
<evidence type="ECO:0000256" key="5">
    <source>
        <dbReference type="ARBA" id="ARBA00022692"/>
    </source>
</evidence>
<keyword evidence="6 8" id="KW-1133">Transmembrane helix</keyword>
<dbReference type="FunFam" id="1.20.81.30:FF:000001">
    <property type="entry name" value="Type II secretion system protein F"/>
    <property type="match status" value="2"/>
</dbReference>
<dbReference type="GO" id="GO:0015628">
    <property type="term" value="P:protein secretion by the type II secretion system"/>
    <property type="evidence" value="ECO:0007669"/>
    <property type="project" value="TreeGrafter"/>
</dbReference>
<dbReference type="PANTHER" id="PTHR30012:SF7">
    <property type="entry name" value="PROTEIN TRANSPORT PROTEIN HOFC HOMOLOG"/>
    <property type="match status" value="1"/>
</dbReference>
<evidence type="ECO:0000256" key="1">
    <source>
        <dbReference type="ARBA" id="ARBA00004429"/>
    </source>
</evidence>
<accession>A0A3A1U4E0</accession>
<keyword evidence="11" id="KW-1185">Reference proteome</keyword>
<evidence type="ECO:0000313" key="11">
    <source>
        <dbReference type="Proteomes" id="UP000265742"/>
    </source>
</evidence>
<evidence type="ECO:0000256" key="3">
    <source>
        <dbReference type="ARBA" id="ARBA00022475"/>
    </source>
</evidence>
<dbReference type="RefSeq" id="WP_119480670.1">
    <property type="nucleotide sequence ID" value="NZ_QXTG01000001.1"/>
</dbReference>
<feature type="domain" description="Type II secretion system protein GspF" evidence="9">
    <location>
        <begin position="86"/>
        <end position="207"/>
    </location>
</feature>
<comment type="caution">
    <text evidence="10">The sequence shown here is derived from an EMBL/GenBank/DDBJ whole genome shotgun (WGS) entry which is preliminary data.</text>
</comment>
<evidence type="ECO:0000256" key="7">
    <source>
        <dbReference type="ARBA" id="ARBA00023136"/>
    </source>
</evidence>
<keyword evidence="3" id="KW-1003">Cell membrane</keyword>
<dbReference type="AlphaFoldDB" id="A0A3A1U4E0"/>
<dbReference type="EMBL" id="QXTG01000001">
    <property type="protein sequence ID" value="RIX30307.1"/>
    <property type="molecule type" value="Genomic_DNA"/>
</dbReference>
<evidence type="ECO:0000256" key="2">
    <source>
        <dbReference type="ARBA" id="ARBA00005745"/>
    </source>
</evidence>
<organism evidence="10 11">
    <name type="scientific">Amnibacterium setariae</name>
    <dbReference type="NCBI Taxonomy" id="2306585"/>
    <lineage>
        <taxon>Bacteria</taxon>
        <taxon>Bacillati</taxon>
        <taxon>Actinomycetota</taxon>
        <taxon>Actinomycetes</taxon>
        <taxon>Micrococcales</taxon>
        <taxon>Microbacteriaceae</taxon>
        <taxon>Amnibacterium</taxon>
    </lineage>
</organism>
<dbReference type="InterPro" id="IPR003004">
    <property type="entry name" value="GspF/PilC"/>
</dbReference>
<reference evidence="11" key="1">
    <citation type="submission" date="2018-09" db="EMBL/GenBank/DDBJ databases">
        <authorList>
            <person name="Kim I."/>
        </authorList>
    </citation>
    <scope>NUCLEOTIDE SEQUENCE [LARGE SCALE GENOMIC DNA]</scope>
    <source>
        <strain evidence="11">DD4a</strain>
    </source>
</reference>
<gene>
    <name evidence="10" type="ORF">D1781_02395</name>
</gene>
<feature type="transmembrane region" description="Helical" evidence="8">
    <location>
        <begin position="390"/>
        <end position="414"/>
    </location>
</feature>
<comment type="subcellular location">
    <subcellularLocation>
        <location evidence="1">Cell inner membrane</location>
        <topology evidence="1">Multi-pass membrane protein</topology>
    </subcellularLocation>
</comment>
<evidence type="ECO:0000256" key="4">
    <source>
        <dbReference type="ARBA" id="ARBA00022519"/>
    </source>
</evidence>
<dbReference type="GO" id="GO:0005886">
    <property type="term" value="C:plasma membrane"/>
    <property type="evidence" value="ECO:0007669"/>
    <property type="project" value="UniProtKB-SubCell"/>
</dbReference>
<protein>
    <submittedName>
        <fullName evidence="10">Type II secretion system F family protein</fullName>
    </submittedName>
</protein>
<dbReference type="InterPro" id="IPR018076">
    <property type="entry name" value="T2SS_GspF_dom"/>
</dbReference>
<proteinExistence type="inferred from homology"/>
<comment type="similarity">
    <text evidence="2">Belongs to the GSP F family.</text>
</comment>
<dbReference type="OrthoDB" id="9805682at2"/>
<evidence type="ECO:0000313" key="10">
    <source>
        <dbReference type="EMBL" id="RIX30307.1"/>
    </source>
</evidence>
<sequence length="418" mass="44359">MAGATAKAPTRNGGKDFEYRARNAQGRIVRGSFDLPNESAVATRLIGMGLSPVSISEKAGGTGFNREISLGFLSKGIKTTDLAVATRQLATMTNSGLALLRAVSVVGDQTENDKLRELLQDVARDIEIGNSFSDSLAKHKEIPLIMVSMLRAGEAGGFLDIALAAVATTFEKEAKLKATIKSAMTYPAAVLGIAVIAVIAMLLFIVPVFKKMFEGFGKSLPLPTQILVTISDNMIWLLPTGIVLIVALSSLWRAKKDTEGVRRVVHPLLLKVPIFGPLMGKVAISRFARNLANMTQAGVPLLRALQIVGQASGNWVIEQTALRVAESVRLGGSMAEPLAEEKIFPAMVVQMVAVGEESGSVDVMLGKVADFYDDEIEATSAALTSLIEPLLICVLGVVVGGMVVALYMPIFSIASAVH</sequence>
<keyword evidence="5 8" id="KW-0812">Transmembrane</keyword>
<evidence type="ECO:0000259" key="9">
    <source>
        <dbReference type="Pfam" id="PF00482"/>
    </source>
</evidence>
<keyword evidence="4" id="KW-0997">Cell inner membrane</keyword>
<feature type="domain" description="Type II secretion system protein GspF" evidence="9">
    <location>
        <begin position="287"/>
        <end position="409"/>
    </location>
</feature>
<name>A0A3A1U4E0_9MICO</name>
<feature type="transmembrane region" description="Helical" evidence="8">
    <location>
        <begin position="234"/>
        <end position="254"/>
    </location>
</feature>